<feature type="non-terminal residue" evidence="1">
    <location>
        <position position="46"/>
    </location>
</feature>
<dbReference type="Proteomes" id="UP000574717">
    <property type="component" value="Unassembled WGS sequence"/>
</dbReference>
<evidence type="ECO:0000313" key="2">
    <source>
        <dbReference type="Proteomes" id="UP000574717"/>
    </source>
</evidence>
<dbReference type="EMBL" id="BLRU01000190">
    <property type="protein sequence ID" value="GFP19957.1"/>
    <property type="molecule type" value="Genomic_DNA"/>
</dbReference>
<proteinExistence type="predicted"/>
<evidence type="ECO:0000313" key="1">
    <source>
        <dbReference type="EMBL" id="GFP19957.1"/>
    </source>
</evidence>
<organism evidence="1 2">
    <name type="scientific">Candidatus Hakubella thermalkaliphila</name>
    <dbReference type="NCBI Taxonomy" id="2754717"/>
    <lineage>
        <taxon>Bacteria</taxon>
        <taxon>Bacillati</taxon>
        <taxon>Actinomycetota</taxon>
        <taxon>Actinomycetota incertae sedis</taxon>
        <taxon>Candidatus Hakubellales</taxon>
        <taxon>Candidatus Hakubellaceae</taxon>
        <taxon>Candidatus Hakubella</taxon>
    </lineage>
</organism>
<name>A0A6V8NIS8_9ACTN</name>
<accession>A0A6V8NIS8</accession>
<comment type="caution">
    <text evidence="1">The sequence shown here is derived from an EMBL/GenBank/DDBJ whole genome shotgun (WGS) entry which is preliminary data.</text>
</comment>
<protein>
    <submittedName>
        <fullName evidence="1">Uncharacterized protein</fullName>
    </submittedName>
</protein>
<sequence length="46" mass="5324">METEALNLILLNVREGKYTLLISPVHLKEIEAISETYERVELLLIL</sequence>
<reference evidence="1 2" key="1">
    <citation type="journal article" date="2020" name="Front. Microbiol.">
        <title>Single-cell genomics of novel Actinobacteria with the Wood-Ljungdahl pathway discovered in a serpentinizing system.</title>
        <authorList>
            <person name="Merino N."/>
            <person name="Kawai M."/>
            <person name="Boyd E.S."/>
            <person name="Colman D.R."/>
            <person name="McGlynn S.E."/>
            <person name="Nealson K.H."/>
            <person name="Kurokawa K."/>
            <person name="Hongoh Y."/>
        </authorList>
    </citation>
    <scope>NUCLEOTIDE SEQUENCE [LARGE SCALE GENOMIC DNA]</scope>
    <source>
        <strain evidence="1 2">S03</strain>
    </source>
</reference>
<dbReference type="AlphaFoldDB" id="A0A6V8NIS8"/>
<gene>
    <name evidence="1" type="ORF">HKBW3S03_01461</name>
</gene>